<proteinExistence type="predicted"/>
<name>A0A7C3ZYY2_9CYAN</name>
<gene>
    <name evidence="1" type="ORF">ENR15_16250</name>
</gene>
<comment type="caution">
    <text evidence="1">The sequence shown here is derived from an EMBL/GenBank/DDBJ whole genome shotgun (WGS) entry which is preliminary data.</text>
</comment>
<sequence length="64" mass="7360">MFFINFLRPPVRPPLNSPVAPAPIELARKPVPSDPANSHRQQKLVAKWLVDEHGKLYCQWNIET</sequence>
<protein>
    <submittedName>
        <fullName evidence="1">Uncharacterized protein</fullName>
    </submittedName>
</protein>
<accession>A0A7C3ZYY2</accession>
<reference evidence="1" key="1">
    <citation type="journal article" date="2020" name="mSystems">
        <title>Genome- and Community-Level Interaction Insights into Carbon Utilization and Element Cycling Functions of Hydrothermarchaeota in Hydrothermal Sediment.</title>
        <authorList>
            <person name="Zhou Z."/>
            <person name="Liu Y."/>
            <person name="Xu W."/>
            <person name="Pan J."/>
            <person name="Luo Z.H."/>
            <person name="Li M."/>
        </authorList>
    </citation>
    <scope>NUCLEOTIDE SEQUENCE [LARGE SCALE GENOMIC DNA]</scope>
    <source>
        <strain evidence="1">SpSt-374</strain>
    </source>
</reference>
<organism evidence="1">
    <name type="scientific">Planktothricoides sp. SpSt-374</name>
    <dbReference type="NCBI Taxonomy" id="2282167"/>
    <lineage>
        <taxon>Bacteria</taxon>
        <taxon>Bacillati</taxon>
        <taxon>Cyanobacteriota</taxon>
        <taxon>Cyanophyceae</taxon>
        <taxon>Oscillatoriophycideae</taxon>
        <taxon>Oscillatoriales</taxon>
        <taxon>Oscillatoriaceae</taxon>
        <taxon>Planktothricoides</taxon>
    </lineage>
</organism>
<dbReference type="AlphaFoldDB" id="A0A7C3ZYY2"/>
<dbReference type="EMBL" id="DSPX01000167">
    <property type="protein sequence ID" value="HGG02147.1"/>
    <property type="molecule type" value="Genomic_DNA"/>
</dbReference>
<evidence type="ECO:0000313" key="1">
    <source>
        <dbReference type="EMBL" id="HGG02147.1"/>
    </source>
</evidence>